<protein>
    <submittedName>
        <fullName evidence="1">Uncharacterized protein</fullName>
    </submittedName>
</protein>
<dbReference type="EMBL" id="BARW01006798">
    <property type="protein sequence ID" value="GAI80870.1"/>
    <property type="molecule type" value="Genomic_DNA"/>
</dbReference>
<organism evidence="1">
    <name type="scientific">marine sediment metagenome</name>
    <dbReference type="NCBI Taxonomy" id="412755"/>
    <lineage>
        <taxon>unclassified sequences</taxon>
        <taxon>metagenomes</taxon>
        <taxon>ecological metagenomes</taxon>
    </lineage>
</organism>
<proteinExistence type="predicted"/>
<accession>X1SZU2</accession>
<reference evidence="1" key="1">
    <citation type="journal article" date="2014" name="Front. Microbiol.">
        <title>High frequency of phylogenetically diverse reductive dehalogenase-homologous genes in deep subseafloor sedimentary metagenomes.</title>
        <authorList>
            <person name="Kawai M."/>
            <person name="Futagami T."/>
            <person name="Toyoda A."/>
            <person name="Takaki Y."/>
            <person name="Nishi S."/>
            <person name="Hori S."/>
            <person name="Arai W."/>
            <person name="Tsubouchi T."/>
            <person name="Morono Y."/>
            <person name="Uchiyama I."/>
            <person name="Ito T."/>
            <person name="Fujiyama A."/>
            <person name="Inagaki F."/>
            <person name="Takami H."/>
        </authorList>
    </citation>
    <scope>NUCLEOTIDE SEQUENCE</scope>
    <source>
        <strain evidence="1">Expedition CK06-06</strain>
    </source>
</reference>
<comment type="caution">
    <text evidence="1">The sequence shown here is derived from an EMBL/GenBank/DDBJ whole genome shotgun (WGS) entry which is preliminary data.</text>
</comment>
<gene>
    <name evidence="1" type="ORF">S12H4_14266</name>
</gene>
<name>X1SZU2_9ZZZZ</name>
<evidence type="ECO:0000313" key="1">
    <source>
        <dbReference type="EMBL" id="GAI80870.1"/>
    </source>
</evidence>
<dbReference type="AlphaFoldDB" id="X1SZU2"/>
<sequence>IQEVAPPNQELKQGLPARGGHVQLKHTLSDTAHLAVSDGTNLGWLRQPRFFNYPK</sequence>
<feature type="non-terminal residue" evidence="1">
    <location>
        <position position="1"/>
    </location>
</feature>